<feature type="compositionally biased region" description="Basic residues" evidence="1">
    <location>
        <begin position="30"/>
        <end position="40"/>
    </location>
</feature>
<proteinExistence type="predicted"/>
<dbReference type="EMBL" id="GBXM01021065">
    <property type="protein sequence ID" value="JAH87512.1"/>
    <property type="molecule type" value="Transcribed_RNA"/>
</dbReference>
<name>A0A0E9WAY7_ANGAN</name>
<dbReference type="AlphaFoldDB" id="A0A0E9WAY7"/>
<reference evidence="2" key="1">
    <citation type="submission" date="2014-11" db="EMBL/GenBank/DDBJ databases">
        <authorList>
            <person name="Amaro Gonzalez C."/>
        </authorList>
    </citation>
    <scope>NUCLEOTIDE SEQUENCE</scope>
</reference>
<feature type="region of interest" description="Disordered" evidence="1">
    <location>
        <begin position="1"/>
        <end position="50"/>
    </location>
</feature>
<evidence type="ECO:0000256" key="1">
    <source>
        <dbReference type="SAM" id="MobiDB-lite"/>
    </source>
</evidence>
<feature type="compositionally biased region" description="Polar residues" evidence="1">
    <location>
        <begin position="8"/>
        <end position="19"/>
    </location>
</feature>
<reference evidence="2" key="2">
    <citation type="journal article" date="2015" name="Fish Shellfish Immunol.">
        <title>Early steps in the European eel (Anguilla anguilla)-Vibrio vulnificus interaction in the gills: Role of the RtxA13 toxin.</title>
        <authorList>
            <person name="Callol A."/>
            <person name="Pajuelo D."/>
            <person name="Ebbesson L."/>
            <person name="Teles M."/>
            <person name="MacKenzie S."/>
            <person name="Amaro C."/>
        </authorList>
    </citation>
    <scope>NUCLEOTIDE SEQUENCE</scope>
</reference>
<organism evidence="2">
    <name type="scientific">Anguilla anguilla</name>
    <name type="common">European freshwater eel</name>
    <name type="synonym">Muraena anguilla</name>
    <dbReference type="NCBI Taxonomy" id="7936"/>
    <lineage>
        <taxon>Eukaryota</taxon>
        <taxon>Metazoa</taxon>
        <taxon>Chordata</taxon>
        <taxon>Craniata</taxon>
        <taxon>Vertebrata</taxon>
        <taxon>Euteleostomi</taxon>
        <taxon>Actinopterygii</taxon>
        <taxon>Neopterygii</taxon>
        <taxon>Teleostei</taxon>
        <taxon>Anguilliformes</taxon>
        <taxon>Anguillidae</taxon>
        <taxon>Anguilla</taxon>
    </lineage>
</organism>
<evidence type="ECO:0000313" key="2">
    <source>
        <dbReference type="EMBL" id="JAH87512.1"/>
    </source>
</evidence>
<protein>
    <submittedName>
        <fullName evidence="2">Uncharacterized protein</fullName>
    </submittedName>
</protein>
<sequence length="50" mass="5812">MSMALNFTERSTVRQNKTATGERINIPKLSPRRKRSQTGRRSREALFSVF</sequence>
<accession>A0A0E9WAY7</accession>